<comment type="catalytic activity">
    <reaction evidence="1">
        <text>ATP + protein L-histidine = ADP + protein N-phospho-L-histidine.</text>
        <dbReference type="EC" id="2.7.13.3"/>
    </reaction>
</comment>
<dbReference type="InterPro" id="IPR028082">
    <property type="entry name" value="Peripla_BP_I"/>
</dbReference>
<dbReference type="SUPFAM" id="SSF53822">
    <property type="entry name" value="Periplasmic binding protein-like I"/>
    <property type="match status" value="1"/>
</dbReference>
<dbReference type="EMBL" id="CP006939">
    <property type="protein sequence ID" value="AHC16283.1"/>
    <property type="molecule type" value="Genomic_DNA"/>
</dbReference>
<organism evidence="10 11">
    <name type="scientific">Salinispira pacifica</name>
    <dbReference type="NCBI Taxonomy" id="1307761"/>
    <lineage>
        <taxon>Bacteria</taxon>
        <taxon>Pseudomonadati</taxon>
        <taxon>Spirochaetota</taxon>
        <taxon>Spirochaetia</taxon>
        <taxon>Spirochaetales</taxon>
        <taxon>Spirochaetaceae</taxon>
        <taxon>Salinispira</taxon>
    </lineage>
</organism>
<evidence type="ECO:0000256" key="6">
    <source>
        <dbReference type="ARBA" id="ARBA00023163"/>
    </source>
</evidence>
<dbReference type="SUPFAM" id="SSF47384">
    <property type="entry name" value="Homodimeric domain of signal transducing histidine kinase"/>
    <property type="match status" value="1"/>
</dbReference>
<dbReference type="CDD" id="cd00082">
    <property type="entry name" value="HisKA"/>
    <property type="match status" value="1"/>
</dbReference>
<keyword evidence="6" id="KW-0804">Transcription</keyword>
<dbReference type="PANTHER" id="PTHR30146">
    <property type="entry name" value="LACI-RELATED TRANSCRIPTIONAL REPRESSOR"/>
    <property type="match status" value="1"/>
</dbReference>
<keyword evidence="7" id="KW-0175">Coiled coil</keyword>
<sequence length="787" mass="87414">MKTVDPVLLLQPGYSFFVSWELAAGIGEVFDAHGIPWISVNGGYLLEENYPVENVGEESIDGCGDKDSELPPDPGGGESGNWIYQLSSRVPASGFIIYGGGLAYREQEGLLRSKIINPLSGRPVVNVGSELEDLPCINADNYRGMYDLVCGLVTTGTFKNPAFLAGPPGNIEAEERYRAFLDALQHASMKFDPEYYIQGDFTSFTARSRIHDFLHSGKELPDLIVCANDLSAFGASQALSEHSISIPEDVMLSGFDDFEYASAMNPPLSTVQFPIREMGKKAAETMLALINEQESGAGNTEEHPNSKEKPEALDSRIASVPVFRPSTGHALKGTQVNRARELLLGDLRIKERQQFRLKFTKILLEQPRLSRCFPELADTLMYAGVRVLLVMLQNEESGDEQLLRMDQGFYVDTSCGERRVVLLTPDTRKIRRGERLLPPDLSEIICTPAHRIHTVPLQHNSTPLGYIVAAVTPDALDLPEHIAYELSGYLYRWTLIHQASQREREREALLDELQHAQRELSRVERLTEMSRLIAGVGHELNTPIGSSITLASFLQDRSREILGSFEHEISADADQESVRRSSENPGEAYGIGEVIKFLHQVGEASDSLQRNLRRAGDLVDTFRSLSVQPGQQKLSRFRPRDVFDILYSRSTSTRGANLDMRIDCPEQLEVYNDAEALEQVFQELIHNSIQHGYESAQKGEIGIQAAVRGEQLTIRYEDGGAGVSQGNVNRIFEPFFTTKRGKGLVGMGLHLVHNLVQYHLKGVISVNRRQGGGLLFLISVPVEHPGT</sequence>
<dbReference type="InterPro" id="IPR004358">
    <property type="entry name" value="Sig_transdc_His_kin-like_C"/>
</dbReference>
<gene>
    <name evidence="10" type="ORF">L21SP2_2937</name>
</gene>
<dbReference type="GO" id="GO:0000976">
    <property type="term" value="F:transcription cis-regulatory region binding"/>
    <property type="evidence" value="ECO:0007669"/>
    <property type="project" value="TreeGrafter"/>
</dbReference>
<dbReference type="HOGENOM" id="CLU_356343_0_0_12"/>
<dbReference type="Pfam" id="PF02518">
    <property type="entry name" value="HATPase_c"/>
    <property type="match status" value="1"/>
</dbReference>
<dbReference type="Gene3D" id="3.30.565.10">
    <property type="entry name" value="Histidine kinase-like ATPase, C-terminal domain"/>
    <property type="match status" value="1"/>
</dbReference>
<dbReference type="InterPro" id="IPR036097">
    <property type="entry name" value="HisK_dim/P_sf"/>
</dbReference>
<dbReference type="PROSITE" id="PS50109">
    <property type="entry name" value="HIS_KIN"/>
    <property type="match status" value="1"/>
</dbReference>
<dbReference type="EC" id="2.7.13.3" evidence="2"/>
<dbReference type="Pfam" id="PF13377">
    <property type="entry name" value="Peripla_BP_3"/>
    <property type="match status" value="1"/>
</dbReference>
<dbReference type="OrthoDB" id="369222at2"/>
<protein>
    <recommendedName>
        <fullName evidence="2">histidine kinase</fullName>
        <ecNumber evidence="2">2.7.13.3</ecNumber>
    </recommendedName>
</protein>
<keyword evidence="3" id="KW-0597">Phosphoprotein</keyword>
<keyword evidence="5" id="KW-0238">DNA-binding</keyword>
<evidence type="ECO:0000256" key="8">
    <source>
        <dbReference type="SAM" id="MobiDB-lite"/>
    </source>
</evidence>
<dbReference type="GO" id="GO:0000155">
    <property type="term" value="F:phosphorelay sensor kinase activity"/>
    <property type="evidence" value="ECO:0007669"/>
    <property type="project" value="InterPro"/>
</dbReference>
<dbReference type="InterPro" id="IPR036890">
    <property type="entry name" value="HATPase_C_sf"/>
</dbReference>
<dbReference type="RefSeq" id="WP_024269180.1">
    <property type="nucleotide sequence ID" value="NC_023035.1"/>
</dbReference>
<reference evidence="10 11" key="1">
    <citation type="journal article" date="2015" name="Stand. Genomic Sci.">
        <title>Complete genome sequence and description of Salinispira pacifica gen. nov., sp. nov., a novel spirochaete isolated form a hypersaline microbial mat.</title>
        <authorList>
            <person name="Ben Hania W."/>
            <person name="Joseph M."/>
            <person name="Schumann P."/>
            <person name="Bunk B."/>
            <person name="Fiebig A."/>
            <person name="Sproer C."/>
            <person name="Klenk H.P."/>
            <person name="Fardeau M.L."/>
            <person name="Spring S."/>
        </authorList>
    </citation>
    <scope>NUCLEOTIDE SEQUENCE [LARGE SCALE GENOMIC DNA]</scope>
    <source>
        <strain evidence="10 11">L21-RPul-D2</strain>
    </source>
</reference>
<dbReference type="InterPro" id="IPR005467">
    <property type="entry name" value="His_kinase_dom"/>
</dbReference>
<dbReference type="InterPro" id="IPR003594">
    <property type="entry name" value="HATPase_dom"/>
</dbReference>
<dbReference type="PRINTS" id="PR00344">
    <property type="entry name" value="BCTRLSENSOR"/>
</dbReference>
<keyword evidence="11" id="KW-1185">Reference proteome</keyword>
<feature type="domain" description="Histidine kinase" evidence="9">
    <location>
        <begin position="535"/>
        <end position="784"/>
    </location>
</feature>
<dbReference type="Proteomes" id="UP000018680">
    <property type="component" value="Chromosome"/>
</dbReference>
<keyword evidence="4" id="KW-0805">Transcription regulation</keyword>
<dbReference type="InterPro" id="IPR046335">
    <property type="entry name" value="LacI/GalR-like_sensor"/>
</dbReference>
<dbReference type="SMART" id="SM00387">
    <property type="entry name" value="HATPase_c"/>
    <property type="match status" value="1"/>
</dbReference>
<evidence type="ECO:0000256" key="3">
    <source>
        <dbReference type="ARBA" id="ARBA00022553"/>
    </source>
</evidence>
<dbReference type="eggNOG" id="COG4191">
    <property type="taxonomic scope" value="Bacteria"/>
</dbReference>
<evidence type="ECO:0000256" key="4">
    <source>
        <dbReference type="ARBA" id="ARBA00023015"/>
    </source>
</evidence>
<dbReference type="GO" id="GO:0003700">
    <property type="term" value="F:DNA-binding transcription factor activity"/>
    <property type="evidence" value="ECO:0007669"/>
    <property type="project" value="TreeGrafter"/>
</dbReference>
<dbReference type="AlphaFoldDB" id="V5WKK4"/>
<proteinExistence type="predicted"/>
<dbReference type="Gene3D" id="1.10.287.130">
    <property type="match status" value="1"/>
</dbReference>
<evidence type="ECO:0000313" key="10">
    <source>
        <dbReference type="EMBL" id="AHC16283.1"/>
    </source>
</evidence>
<evidence type="ECO:0000313" key="11">
    <source>
        <dbReference type="Proteomes" id="UP000018680"/>
    </source>
</evidence>
<dbReference type="CDD" id="cd06267">
    <property type="entry name" value="PBP1_LacI_sugar_binding-like"/>
    <property type="match status" value="1"/>
</dbReference>
<evidence type="ECO:0000256" key="5">
    <source>
        <dbReference type="ARBA" id="ARBA00023125"/>
    </source>
</evidence>
<dbReference type="eggNOG" id="COG1609">
    <property type="taxonomic scope" value="Bacteria"/>
</dbReference>
<evidence type="ECO:0000256" key="2">
    <source>
        <dbReference type="ARBA" id="ARBA00012438"/>
    </source>
</evidence>
<dbReference type="PANTHER" id="PTHR30146:SF24">
    <property type="entry name" value="XYLOSE OPERON REGULATORY PROTEIN"/>
    <property type="match status" value="1"/>
</dbReference>
<evidence type="ECO:0000256" key="7">
    <source>
        <dbReference type="SAM" id="Coils"/>
    </source>
</evidence>
<dbReference type="Gene3D" id="3.40.50.2300">
    <property type="match status" value="2"/>
</dbReference>
<dbReference type="STRING" id="1307761.L21SP2_2937"/>
<evidence type="ECO:0000256" key="1">
    <source>
        <dbReference type="ARBA" id="ARBA00000085"/>
    </source>
</evidence>
<evidence type="ECO:0000259" key="9">
    <source>
        <dbReference type="PROSITE" id="PS50109"/>
    </source>
</evidence>
<accession>V5WKK4</accession>
<name>V5WKK4_9SPIO</name>
<feature type="coiled-coil region" evidence="7">
    <location>
        <begin position="499"/>
        <end position="526"/>
    </location>
</feature>
<dbReference type="SUPFAM" id="SSF55874">
    <property type="entry name" value="ATPase domain of HSP90 chaperone/DNA topoisomerase II/histidine kinase"/>
    <property type="match status" value="1"/>
</dbReference>
<dbReference type="KEGG" id="slr:L21SP2_2937"/>
<dbReference type="InterPro" id="IPR003661">
    <property type="entry name" value="HisK_dim/P_dom"/>
</dbReference>
<feature type="region of interest" description="Disordered" evidence="8">
    <location>
        <begin position="56"/>
        <end position="77"/>
    </location>
</feature>